<sequence length="403" mass="46297">MKDQKLKFTTLATFSDFESTLNPSFHKARLRIMAIGSKAHNGAKFSHNGTMKALPTLKNIPLVTQYDRNTKNLKSHEFEDDGNALTYGIGVIAESCQQWIEEVEVDGETKEYLCSEVLLWKRQKREYDFIKKHRDLNVSMEVMMNRPKRAKDGSVEVEDFYFTAVTVLGVGVNPAFGEANLVFAKDSDDYQQMMFELNQFENGGNTMPEDNQVQTTENQTVVENEGQEPQVVEPTQNNVVANNEPEVDKTKVDNVDYKAKFEEMEAELSRTIVELTKERDDLTTQLQQAQDDMQSKMSALQQELDELKQYKSQIEKDKLDAERQTVLDQFNDLQDTDEYKELVENLGDLTPKALEDKLYIIAGRIARQNRKTQKQQIKPKLNIATPTSNEEVPNFKFANFLMK</sequence>
<protein>
    <submittedName>
        <fullName evidence="2">Uncharacterized protein</fullName>
    </submittedName>
</protein>
<evidence type="ECO:0000256" key="1">
    <source>
        <dbReference type="SAM" id="Coils"/>
    </source>
</evidence>
<accession>A0A8S5SQ00</accession>
<organism evidence="2">
    <name type="scientific">Siphoviridae sp. ctqSm5</name>
    <dbReference type="NCBI Taxonomy" id="2827949"/>
    <lineage>
        <taxon>Viruses</taxon>
        <taxon>Duplodnaviria</taxon>
        <taxon>Heunggongvirae</taxon>
        <taxon>Uroviricota</taxon>
        <taxon>Caudoviricetes</taxon>
    </lineage>
</organism>
<dbReference type="EMBL" id="BK032642">
    <property type="protein sequence ID" value="DAF52767.1"/>
    <property type="molecule type" value="Genomic_DNA"/>
</dbReference>
<feature type="coiled-coil region" evidence="1">
    <location>
        <begin position="247"/>
        <end position="336"/>
    </location>
</feature>
<proteinExistence type="predicted"/>
<name>A0A8S5SQ00_9CAUD</name>
<evidence type="ECO:0000313" key="2">
    <source>
        <dbReference type="EMBL" id="DAF52767.1"/>
    </source>
</evidence>
<keyword evidence="1" id="KW-0175">Coiled coil</keyword>
<reference evidence="2" key="1">
    <citation type="journal article" date="2021" name="Proc. Natl. Acad. Sci. U.S.A.">
        <title>A Catalog of Tens of Thousands of Viruses from Human Metagenomes Reveals Hidden Associations with Chronic Diseases.</title>
        <authorList>
            <person name="Tisza M.J."/>
            <person name="Buck C.B."/>
        </authorList>
    </citation>
    <scope>NUCLEOTIDE SEQUENCE</scope>
    <source>
        <strain evidence="2">CtqSm5</strain>
    </source>
</reference>